<name>A0A9E9JWI2_9DIPS</name>
<dbReference type="InterPro" id="IPR042160">
    <property type="entry name" value="HD-Zip_IV"/>
</dbReference>
<dbReference type="Gene3D" id="3.30.530.20">
    <property type="match status" value="1"/>
</dbReference>
<evidence type="ECO:0000259" key="1">
    <source>
        <dbReference type="PROSITE" id="PS50848"/>
    </source>
</evidence>
<dbReference type="Pfam" id="PF01852">
    <property type="entry name" value="START"/>
    <property type="match status" value="1"/>
</dbReference>
<protein>
    <submittedName>
        <fullName evidence="2">BHLH12</fullName>
    </submittedName>
</protein>
<proteinExistence type="evidence at transcript level"/>
<dbReference type="GO" id="GO:0003677">
    <property type="term" value="F:DNA binding"/>
    <property type="evidence" value="ECO:0007669"/>
    <property type="project" value="UniProtKB-KW"/>
</dbReference>
<feature type="domain" description="START" evidence="1">
    <location>
        <begin position="1"/>
        <end position="247"/>
    </location>
</feature>
<accession>A0A9E9JWI2</accession>
<dbReference type="SMART" id="SM00234">
    <property type="entry name" value="START"/>
    <property type="match status" value="1"/>
</dbReference>
<reference evidence="2" key="1">
    <citation type="submission" date="2022-03" db="EMBL/GenBank/DDBJ databases">
        <authorList>
            <person name="Sun Y."/>
        </authorList>
    </citation>
    <scope>NUCLEOTIDE SEQUENCE</scope>
</reference>
<dbReference type="PROSITE" id="PS50848">
    <property type="entry name" value="START"/>
    <property type="match status" value="1"/>
</dbReference>
<dbReference type="AlphaFoldDB" id="A0A9E9JWI2"/>
<dbReference type="PANTHER" id="PTHR45654:SF15">
    <property type="entry name" value="HOMEOBOX-LEUCINE ZIPPER PROTEIN PROTODERMAL FACTOR 2-LIKE"/>
    <property type="match status" value="1"/>
</dbReference>
<organism evidence="2">
    <name type="scientific">Lonicera caerulea</name>
    <dbReference type="NCBI Taxonomy" id="134520"/>
    <lineage>
        <taxon>Eukaryota</taxon>
        <taxon>Viridiplantae</taxon>
        <taxon>Streptophyta</taxon>
        <taxon>Embryophyta</taxon>
        <taxon>Tracheophyta</taxon>
        <taxon>Spermatophyta</taxon>
        <taxon>Magnoliopsida</taxon>
        <taxon>eudicotyledons</taxon>
        <taxon>Gunneridae</taxon>
        <taxon>Pentapetalae</taxon>
        <taxon>asterids</taxon>
        <taxon>campanulids</taxon>
        <taxon>Dipsacales</taxon>
        <taxon>Caprifoliaceae</taxon>
        <taxon>Lonicera</taxon>
    </lineage>
</organism>
<dbReference type="CDD" id="cd08875">
    <property type="entry name" value="START_ArGLABRA2_like"/>
    <property type="match status" value="1"/>
</dbReference>
<evidence type="ECO:0000313" key="2">
    <source>
        <dbReference type="EMBL" id="WAS27902.1"/>
    </source>
</evidence>
<dbReference type="EMBL" id="OM964872">
    <property type="protein sequence ID" value="WAS27902.1"/>
    <property type="molecule type" value="mRNA"/>
</dbReference>
<dbReference type="InterPro" id="IPR023393">
    <property type="entry name" value="START-like_dom_sf"/>
</dbReference>
<dbReference type="SUPFAM" id="SSF55961">
    <property type="entry name" value="Bet v1-like"/>
    <property type="match status" value="1"/>
</dbReference>
<dbReference type="PANTHER" id="PTHR45654">
    <property type="entry name" value="HOMEOBOX-LEUCINE ZIPPER PROTEIN MERISTEM L1"/>
    <property type="match status" value="1"/>
</dbReference>
<sequence>MATEQQPLWSNEVLNKSEYKRKFAPLDSTLQEIIRMISVGDPTDLPNLGDNFHQLPRENGHEPILSMENDSSALQTEASRVIGLVLMQPMDLVDMFMDVDQWLIVFSNIVTKATVLGVLSAGETPRNPNGALQVMSAEFHVPSPLVCTREFYFARYCKELAENTWLVVDFSLDSIFPNPITRFQRRPSGCLIQRTQNGLTKVTWVEHNEVDNGWVHKMFRPLIASGFAFTAKRWLATLERQCDRLSVLMEDNSGKINFTWIP</sequence>
<dbReference type="InterPro" id="IPR002913">
    <property type="entry name" value="START_lipid-bd_dom"/>
</dbReference>
<dbReference type="GO" id="GO:0008289">
    <property type="term" value="F:lipid binding"/>
    <property type="evidence" value="ECO:0007669"/>
    <property type="project" value="InterPro"/>
</dbReference>